<dbReference type="Proteomes" id="UP000248116">
    <property type="component" value="Unassembled WGS sequence"/>
</dbReference>
<proteinExistence type="predicted"/>
<name>A0ABX5P872_9PROT</name>
<evidence type="ECO:0000313" key="1">
    <source>
        <dbReference type="EMBL" id="PYD49107.1"/>
    </source>
</evidence>
<organism evidence="1 2">
    <name type="scientific">Novacetimonas pomaceti</name>
    <dbReference type="NCBI Taxonomy" id="2021998"/>
    <lineage>
        <taxon>Bacteria</taxon>
        <taxon>Pseudomonadati</taxon>
        <taxon>Pseudomonadota</taxon>
        <taxon>Alphaproteobacteria</taxon>
        <taxon>Acetobacterales</taxon>
        <taxon>Acetobacteraceae</taxon>
        <taxon>Novacetimonas</taxon>
    </lineage>
</organism>
<reference evidence="1 2" key="1">
    <citation type="submission" date="2018-02" db="EMBL/GenBank/DDBJ databases">
        <authorList>
            <person name="Skraban J."/>
            <person name="Trcek J."/>
        </authorList>
    </citation>
    <scope>NUCLEOTIDE SEQUENCE [LARGE SCALE GENOMIC DNA]</scope>
    <source>
        <strain evidence="1 2">AV446</strain>
    </source>
</reference>
<sequence>MKIVLLRPRCLGHGAGITSGEVGKGGGWHAGFACLGIRLYSGNVTTLSDHCHPGPDACMHATWTSGAPFTESPWRHAGDDINRNEAAVPFAVMKDTRQLPVRPGDDVPCRAPGPRMRGW</sequence>
<dbReference type="EMBL" id="PRCW01000012">
    <property type="protein sequence ID" value="PYD49107.1"/>
    <property type="molecule type" value="Genomic_DNA"/>
</dbReference>
<protein>
    <submittedName>
        <fullName evidence="1">Uncharacterized protein</fullName>
    </submittedName>
</protein>
<comment type="caution">
    <text evidence="1">The sequence shown here is derived from an EMBL/GenBank/DDBJ whole genome shotgun (WGS) entry which is preliminary data.</text>
</comment>
<accession>A0ABX5P872</accession>
<evidence type="ECO:0000313" key="2">
    <source>
        <dbReference type="Proteomes" id="UP000248116"/>
    </source>
</evidence>
<keyword evidence="2" id="KW-1185">Reference proteome</keyword>
<gene>
    <name evidence="1" type="ORF">C3920_01080</name>
</gene>